<reference evidence="2" key="1">
    <citation type="submission" date="2020-05" db="EMBL/GenBank/DDBJ databases">
        <authorList>
            <person name="Chiriac C."/>
            <person name="Salcher M."/>
            <person name="Ghai R."/>
            <person name="Kavagutti S V."/>
        </authorList>
    </citation>
    <scope>NUCLEOTIDE SEQUENCE</scope>
</reference>
<evidence type="ECO:0000313" key="1">
    <source>
        <dbReference type="EMBL" id="CAB4951287.1"/>
    </source>
</evidence>
<accession>A0A6J7RBP7</accession>
<sequence length="36" mass="3929">MNPRQRSVVKASSVVNAASRPESPYVAKIVGRVRFA</sequence>
<name>A0A6J7RBP7_9ZZZZ</name>
<dbReference type="AlphaFoldDB" id="A0A6J7RBP7"/>
<dbReference type="EMBL" id="CAFBNF010000171">
    <property type="protein sequence ID" value="CAB4951287.1"/>
    <property type="molecule type" value="Genomic_DNA"/>
</dbReference>
<protein>
    <submittedName>
        <fullName evidence="2">Unannotated protein</fullName>
    </submittedName>
</protein>
<dbReference type="EMBL" id="CAFBOZ010000371">
    <property type="protein sequence ID" value="CAB5026169.1"/>
    <property type="molecule type" value="Genomic_DNA"/>
</dbReference>
<gene>
    <name evidence="1" type="ORF">UFOPK3773_01421</name>
    <name evidence="2" type="ORF">UFOPK3992_02007</name>
</gene>
<proteinExistence type="predicted"/>
<organism evidence="2">
    <name type="scientific">freshwater metagenome</name>
    <dbReference type="NCBI Taxonomy" id="449393"/>
    <lineage>
        <taxon>unclassified sequences</taxon>
        <taxon>metagenomes</taxon>
        <taxon>ecological metagenomes</taxon>
    </lineage>
</organism>
<evidence type="ECO:0000313" key="2">
    <source>
        <dbReference type="EMBL" id="CAB5026169.1"/>
    </source>
</evidence>